<comment type="caution">
    <text evidence="8">The sequence shown here is derived from an EMBL/GenBank/DDBJ whole genome shotgun (WGS) entry which is preliminary data.</text>
</comment>
<sequence>MPQLQEMETVTVLGASFIAWTAAFLVVRISLPKRSHDFCNRVVSLMHVAVSLVLASFSVQDWSRIFWPLGAPPSPMQAFTMTVSLAYFLYDFFCCLFDTSIDYSNVIHHTVSISSLAYSVFNRKCGTEIVMCLWLSELSNPFMHARELLKELGLKDTTLALLNDICFALVFGFARVVLGPYLVYLTVFADNPLMVKIGALGIQFISIFWFYKIARMAVYKLSKGKKKPVKKLQ</sequence>
<dbReference type="Pfam" id="PF03798">
    <property type="entry name" value="TRAM_LAG1_CLN8"/>
    <property type="match status" value="1"/>
</dbReference>
<evidence type="ECO:0000256" key="4">
    <source>
        <dbReference type="ARBA" id="ARBA00023136"/>
    </source>
</evidence>
<evidence type="ECO:0000256" key="1">
    <source>
        <dbReference type="ARBA" id="ARBA00004141"/>
    </source>
</evidence>
<feature type="domain" description="TLC" evidence="7">
    <location>
        <begin position="33"/>
        <end position="222"/>
    </location>
</feature>
<dbReference type="GO" id="GO:0016020">
    <property type="term" value="C:membrane"/>
    <property type="evidence" value="ECO:0007669"/>
    <property type="project" value="UniProtKB-SubCell"/>
</dbReference>
<evidence type="ECO:0000313" key="9">
    <source>
        <dbReference type="Proteomes" id="UP000825935"/>
    </source>
</evidence>
<evidence type="ECO:0000256" key="6">
    <source>
        <dbReference type="SAM" id="Phobius"/>
    </source>
</evidence>
<dbReference type="OMA" id="CEMASPK"/>
<keyword evidence="4 5" id="KW-0472">Membrane</keyword>
<dbReference type="InterPro" id="IPR006634">
    <property type="entry name" value="TLC-dom"/>
</dbReference>
<proteinExistence type="predicted"/>
<dbReference type="InterPro" id="IPR042512">
    <property type="entry name" value="TLCD5"/>
</dbReference>
<feature type="transmembrane region" description="Helical" evidence="6">
    <location>
        <begin position="165"/>
        <end position="187"/>
    </location>
</feature>
<gene>
    <name evidence="8" type="ORF">KP509_07G009200</name>
</gene>
<evidence type="ECO:0000256" key="2">
    <source>
        <dbReference type="ARBA" id="ARBA00022692"/>
    </source>
</evidence>
<keyword evidence="2 5" id="KW-0812">Transmembrane</keyword>
<dbReference type="EMBL" id="CM035412">
    <property type="protein sequence ID" value="KAH7432121.1"/>
    <property type="molecule type" value="Genomic_DNA"/>
</dbReference>
<accession>A0A8T2U7C3</accession>
<keyword evidence="9" id="KW-1185">Reference proteome</keyword>
<evidence type="ECO:0000259" key="7">
    <source>
        <dbReference type="PROSITE" id="PS50922"/>
    </source>
</evidence>
<dbReference type="Proteomes" id="UP000825935">
    <property type="component" value="Chromosome 7"/>
</dbReference>
<feature type="transmembrane region" description="Helical" evidence="6">
    <location>
        <begin position="78"/>
        <end position="97"/>
    </location>
</feature>
<protein>
    <recommendedName>
        <fullName evidence="7">TLC domain-containing protein</fullName>
    </recommendedName>
</protein>
<evidence type="ECO:0000256" key="5">
    <source>
        <dbReference type="PROSITE-ProRule" id="PRU00205"/>
    </source>
</evidence>
<feature type="transmembrane region" description="Helical" evidence="6">
    <location>
        <begin position="193"/>
        <end position="211"/>
    </location>
</feature>
<evidence type="ECO:0000313" key="8">
    <source>
        <dbReference type="EMBL" id="KAH7432121.1"/>
    </source>
</evidence>
<comment type="subcellular location">
    <subcellularLocation>
        <location evidence="1">Membrane</location>
        <topology evidence="1">Multi-pass membrane protein</topology>
    </subcellularLocation>
</comment>
<evidence type="ECO:0000256" key="3">
    <source>
        <dbReference type="ARBA" id="ARBA00022989"/>
    </source>
</evidence>
<keyword evidence="3 6" id="KW-1133">Transmembrane helix</keyword>
<dbReference type="SMART" id="SM00724">
    <property type="entry name" value="TLC"/>
    <property type="match status" value="1"/>
</dbReference>
<reference evidence="8" key="1">
    <citation type="submission" date="2021-08" db="EMBL/GenBank/DDBJ databases">
        <title>WGS assembly of Ceratopteris richardii.</title>
        <authorList>
            <person name="Marchant D.B."/>
            <person name="Chen G."/>
            <person name="Jenkins J."/>
            <person name="Shu S."/>
            <person name="Leebens-Mack J."/>
            <person name="Grimwood J."/>
            <person name="Schmutz J."/>
            <person name="Soltis P."/>
            <person name="Soltis D."/>
            <person name="Chen Z.-H."/>
        </authorList>
    </citation>
    <scope>NUCLEOTIDE SEQUENCE</scope>
    <source>
        <strain evidence="8">Whitten #5841</strain>
        <tissue evidence="8">Leaf</tissue>
    </source>
</reference>
<dbReference type="PANTHER" id="PTHR31898:SF1">
    <property type="entry name" value="TLC DOMAIN-CONTAINING PROTEIN 5"/>
    <property type="match status" value="1"/>
</dbReference>
<dbReference type="AlphaFoldDB" id="A0A8T2U7C3"/>
<dbReference type="PROSITE" id="PS50922">
    <property type="entry name" value="TLC"/>
    <property type="match status" value="1"/>
</dbReference>
<name>A0A8T2U7C3_CERRI</name>
<feature type="transmembrane region" description="Helical" evidence="6">
    <location>
        <begin position="12"/>
        <end position="31"/>
    </location>
</feature>
<feature type="transmembrane region" description="Helical" evidence="6">
    <location>
        <begin position="38"/>
        <end position="58"/>
    </location>
</feature>
<dbReference type="OrthoDB" id="506011at2759"/>
<organism evidence="8 9">
    <name type="scientific">Ceratopteris richardii</name>
    <name type="common">Triangle waterfern</name>
    <dbReference type="NCBI Taxonomy" id="49495"/>
    <lineage>
        <taxon>Eukaryota</taxon>
        <taxon>Viridiplantae</taxon>
        <taxon>Streptophyta</taxon>
        <taxon>Embryophyta</taxon>
        <taxon>Tracheophyta</taxon>
        <taxon>Polypodiopsida</taxon>
        <taxon>Polypodiidae</taxon>
        <taxon>Polypodiales</taxon>
        <taxon>Pteridineae</taxon>
        <taxon>Pteridaceae</taxon>
        <taxon>Parkerioideae</taxon>
        <taxon>Ceratopteris</taxon>
    </lineage>
</organism>
<dbReference type="PANTHER" id="PTHR31898">
    <property type="entry name" value="TRANSMEMBRANE PROTEIN 136"/>
    <property type="match status" value="1"/>
</dbReference>